<dbReference type="GO" id="GO:0005576">
    <property type="term" value="C:extracellular region"/>
    <property type="evidence" value="ECO:0007669"/>
    <property type="project" value="UniProtKB-SubCell"/>
</dbReference>
<feature type="compositionally biased region" description="Basic and acidic residues" evidence="4">
    <location>
        <begin position="1067"/>
        <end position="1085"/>
    </location>
</feature>
<dbReference type="Pfam" id="PF24517">
    <property type="entry name" value="CBM96"/>
    <property type="match status" value="1"/>
</dbReference>
<dbReference type="RefSeq" id="WP_139013371.1">
    <property type="nucleotide sequence ID" value="NZ_VBSN01000049.1"/>
</dbReference>
<dbReference type="InterPro" id="IPR030916">
    <property type="entry name" value="ELWxxDGT_rpt"/>
</dbReference>
<dbReference type="OrthoDB" id="1489153at2"/>
<evidence type="ECO:0000259" key="5">
    <source>
        <dbReference type="Pfam" id="PF18962"/>
    </source>
</evidence>
<dbReference type="Pfam" id="PF18962">
    <property type="entry name" value="Por_Secre_tail"/>
    <property type="match status" value="1"/>
</dbReference>
<keyword evidence="3" id="KW-0732">Signal</keyword>
<evidence type="ECO:0000313" key="7">
    <source>
        <dbReference type="EMBL" id="KAA6438569.1"/>
    </source>
</evidence>
<dbReference type="InterPro" id="IPR026444">
    <property type="entry name" value="Secre_tail"/>
</dbReference>
<evidence type="ECO:0000256" key="1">
    <source>
        <dbReference type="ARBA" id="ARBA00004613"/>
    </source>
</evidence>
<feature type="region of interest" description="Disordered" evidence="4">
    <location>
        <begin position="1059"/>
        <end position="1085"/>
    </location>
</feature>
<dbReference type="Proteomes" id="UP000323994">
    <property type="component" value="Unassembled WGS sequence"/>
</dbReference>
<evidence type="ECO:0000313" key="8">
    <source>
        <dbReference type="Proteomes" id="UP000323994"/>
    </source>
</evidence>
<dbReference type="AlphaFoldDB" id="A0A5M8QR56"/>
<evidence type="ECO:0000256" key="3">
    <source>
        <dbReference type="ARBA" id="ARBA00022729"/>
    </source>
</evidence>
<proteinExistence type="predicted"/>
<dbReference type="InterPro" id="IPR055372">
    <property type="entry name" value="CBM96"/>
</dbReference>
<evidence type="ECO:0000259" key="6">
    <source>
        <dbReference type="Pfam" id="PF24517"/>
    </source>
</evidence>
<protein>
    <submittedName>
        <fullName evidence="7">DNRLRE domain-containing protein</fullName>
    </submittedName>
</protein>
<evidence type="ECO:0000256" key="4">
    <source>
        <dbReference type="SAM" id="MobiDB-lite"/>
    </source>
</evidence>
<feature type="domain" description="Carbohydrate-binding module family 96" evidence="6">
    <location>
        <begin position="903"/>
        <end position="1064"/>
    </location>
</feature>
<organism evidence="7 8">
    <name type="scientific">Dyadobacter flavalbus</name>
    <dbReference type="NCBI Taxonomy" id="2579942"/>
    <lineage>
        <taxon>Bacteria</taxon>
        <taxon>Pseudomonadati</taxon>
        <taxon>Bacteroidota</taxon>
        <taxon>Cytophagia</taxon>
        <taxon>Cytophagales</taxon>
        <taxon>Spirosomataceae</taxon>
        <taxon>Dyadobacter</taxon>
    </lineage>
</organism>
<keyword evidence="8" id="KW-1185">Reference proteome</keyword>
<comment type="subcellular location">
    <subcellularLocation>
        <location evidence="1">Secreted</location>
    </subcellularLocation>
</comment>
<reference evidence="7 8" key="1">
    <citation type="submission" date="2019-05" db="EMBL/GenBank/DDBJ databases">
        <authorList>
            <person name="Qu J.-H."/>
        </authorList>
    </citation>
    <scope>NUCLEOTIDE SEQUENCE [LARGE SCALE GENOMIC DNA]</scope>
    <source>
        <strain evidence="7 8">NS28</strain>
    </source>
</reference>
<keyword evidence="2" id="KW-0964">Secreted</keyword>
<dbReference type="NCBIfam" id="TIGR04534">
    <property type="entry name" value="ELWxxDGT_rpt"/>
    <property type="match status" value="1"/>
</dbReference>
<dbReference type="NCBIfam" id="NF033679">
    <property type="entry name" value="DNRLRE_dom"/>
    <property type="match status" value="1"/>
</dbReference>
<name>A0A5M8QR56_9BACT</name>
<dbReference type="EMBL" id="VBSN01000049">
    <property type="protein sequence ID" value="KAA6438569.1"/>
    <property type="molecule type" value="Genomic_DNA"/>
</dbReference>
<feature type="domain" description="Secretion system C-terminal sorting" evidence="5">
    <location>
        <begin position="1089"/>
        <end position="1162"/>
    </location>
</feature>
<dbReference type="NCBIfam" id="TIGR04183">
    <property type="entry name" value="Por_Secre_tail"/>
    <property type="match status" value="1"/>
</dbReference>
<comment type="caution">
    <text evidence="7">The sequence shown here is derived from an EMBL/GenBank/DDBJ whole genome shotgun (WGS) entry which is preliminary data.</text>
</comment>
<sequence>MKIRLLFGILFVLPGIINAQRIELLKDINQTPTGIQVYSSVTANNLLFFSLSVRNAGQLWRTDGTDEGTIQLTDNQANENDYLTDAGSYMVYTTYNGNETWLYRSDGTVGGTFLIHKTGVYSRITAIANVNGTAFFSVEVPVSEEVVRHQLWKTDGSVAGTMLVKDFGTTPAGESGLSSLFNFNGKLSFIVQGSPAMLWLSDGTEAGTQPVGTLTENNIQPAVLGNYLYFDQGSGFYRTDGKTISLIKDGFVFIREGLVIGNTIYFAARNTTYGAELWKSDGTTEGTVLVKDIYPGPSNSSDPADLSNLNGTLFFRVKTAEGFRLWKSDGTPEGTIQVSSTELNVGSYFPSGFRTVGNQIAFPDETDKLYKSDGTEAGTKQLTTFSVRIHGQLGNEIYFSGSDGSGTQLYKSDLTEAGTKAVTNRSVTAGSNPRQLTDVNGNAFFIASPQSGQFELWKSDGTPDGTVKIKDTSTKKSDYPPGLLTNVNGTLYFVVNQNEIWKSNGTTEGTVQVYKENDPDFINPINELIQTDKILIYNQNFFRNHLWRTDGTTAGTRRFTGSNAVELGTITGLTNVNETVFFGSRRSKYNDATDEFEYFTDLWKTNGETQNTILLRTFNPHLTFNPVAFKGELYFGAWDETNSVELWKSDGTVTGTKVVSQVTDSLGTILEQAGTIVTAGNYLYYITNAAGSYPLVRTDGTQAGTKVIKNLFPGGNLKDFNLYTAMGLVYLTAHDSDNNQELLWRTDGTAEGTYQLGTFDAFESSDFGKPRPAIRIKGEVNGKLLFVPFSRQLGDQLWTTDGTSEGTIMLTPPVSTPYDFTISPTVRYGNLFYFVMHDPQTGTELWQSDGTPEGTHLAAELNPKGNAVITELALIGGTLFMSAGDGNTGVELYKYIQSPAEDQTLYPVADAFIRNVPFEKTNFGTSQELGVKAGSREGYQRKTYLKFPLVSKGNVTSARLRIYGFNYQNEQQVQMAVTGIENDNWTETGIIWPNAPSVSGELLDSVFVNDQQRYHELDVTSFVQAQLAGDKTATFVLTNPTESNIRLFLSSRENKVNPPELIISSHNDSDARRSAMNEPEKKRREASVLYPNPVRDRFSVQLSEQHKGNAQLLLTYPNGKTQKLHTAGSTPQMQVDISSMKLTTGKYLLQVKSDSHQETFSVIVSN</sequence>
<accession>A0A5M8QR56</accession>
<evidence type="ECO:0000256" key="2">
    <source>
        <dbReference type="ARBA" id="ARBA00022525"/>
    </source>
</evidence>
<gene>
    <name evidence="7" type="ORF">FEM33_18015</name>
</gene>